<dbReference type="InterPro" id="IPR006186">
    <property type="entry name" value="Ser/Thr-sp_prot-phosphatase"/>
</dbReference>
<dbReference type="SMART" id="SM00156">
    <property type="entry name" value="PP2Ac"/>
    <property type="match status" value="1"/>
</dbReference>
<dbReference type="AlphaFoldDB" id="A0A936ZAW5"/>
<dbReference type="RefSeq" id="WP_202064431.1">
    <property type="nucleotide sequence ID" value="NZ_JAEQMY010000074.1"/>
</dbReference>
<name>A0A936ZAW5_9HYPH</name>
<dbReference type="InterPro" id="IPR050341">
    <property type="entry name" value="PP1_catalytic_subunit"/>
</dbReference>
<dbReference type="Proteomes" id="UP000605848">
    <property type="component" value="Unassembled WGS sequence"/>
</dbReference>
<dbReference type="PANTHER" id="PTHR11668">
    <property type="entry name" value="SERINE/THREONINE PROTEIN PHOSPHATASE"/>
    <property type="match status" value="1"/>
</dbReference>
<dbReference type="GO" id="GO:0016787">
    <property type="term" value="F:hydrolase activity"/>
    <property type="evidence" value="ECO:0007669"/>
    <property type="project" value="InterPro"/>
</dbReference>
<evidence type="ECO:0000259" key="1">
    <source>
        <dbReference type="SMART" id="SM00156"/>
    </source>
</evidence>
<dbReference type="InterPro" id="IPR004843">
    <property type="entry name" value="Calcineurin-like_PHP"/>
</dbReference>
<organism evidence="2 3">
    <name type="scientific">Microvirga aerilata</name>
    <dbReference type="NCBI Taxonomy" id="670292"/>
    <lineage>
        <taxon>Bacteria</taxon>
        <taxon>Pseudomonadati</taxon>
        <taxon>Pseudomonadota</taxon>
        <taxon>Alphaproteobacteria</taxon>
        <taxon>Hyphomicrobiales</taxon>
        <taxon>Methylobacteriaceae</taxon>
        <taxon>Microvirga</taxon>
    </lineage>
</organism>
<dbReference type="SUPFAM" id="SSF56300">
    <property type="entry name" value="Metallo-dependent phosphatases"/>
    <property type="match status" value="1"/>
</dbReference>
<sequence>MQDTLDVVEVEGLDWQAVRNAVSPSSIRANMRSTVERMEALLDRADGPGMLFDNDRADPADKVIQVSAVDAASQLWIVGDLHGDLLALEAALATMRDPAGQASDEKPRIVFLGDLFDDEGFGLEVLLRVFELIADAPDRVCLIAGNHDEALSYDGVRFASSVAPSDFVDFLNANLAHEWIERAGKLAVRLFARAPRALFFPDGLLLAHGGFPLVDLHPRLAETGDWNDPMCLSDFVWTRAHPKARKKLPNRFSRGSQYGYEDFAAFCSLSGGLGRPVTHMVRGHDHVEERYAFYPAYRAHPVLTTVALSRRLSRENFGSYERVPTIVQFVEGALPRVYRLHIPADIIRGVYPEPAPGRLESETI</sequence>
<comment type="caution">
    <text evidence="2">The sequence shown here is derived from an EMBL/GenBank/DDBJ whole genome shotgun (WGS) entry which is preliminary data.</text>
</comment>
<dbReference type="InterPro" id="IPR029052">
    <property type="entry name" value="Metallo-depent_PP-like"/>
</dbReference>
<protein>
    <submittedName>
        <fullName evidence="2">Metallophosphoesterase</fullName>
    </submittedName>
</protein>
<feature type="domain" description="Serine/threonine specific protein phosphatases" evidence="1">
    <location>
        <begin position="33"/>
        <end position="333"/>
    </location>
</feature>
<dbReference type="EMBL" id="JAEQMY010000074">
    <property type="protein sequence ID" value="MBL0407316.1"/>
    <property type="molecule type" value="Genomic_DNA"/>
</dbReference>
<reference evidence="2" key="1">
    <citation type="submission" date="2021-01" db="EMBL/GenBank/DDBJ databases">
        <title>Microvirga sp.</title>
        <authorList>
            <person name="Kim M.K."/>
        </authorList>
    </citation>
    <scope>NUCLEOTIDE SEQUENCE</scope>
    <source>
        <strain evidence="2">5420S-16</strain>
    </source>
</reference>
<dbReference type="Gene3D" id="3.60.21.10">
    <property type="match status" value="1"/>
</dbReference>
<evidence type="ECO:0000313" key="2">
    <source>
        <dbReference type="EMBL" id="MBL0407316.1"/>
    </source>
</evidence>
<evidence type="ECO:0000313" key="3">
    <source>
        <dbReference type="Proteomes" id="UP000605848"/>
    </source>
</evidence>
<accession>A0A936ZAW5</accession>
<keyword evidence="3" id="KW-1185">Reference proteome</keyword>
<dbReference type="PANTHER" id="PTHR11668:SF496">
    <property type="entry name" value="SERINE_THREONINE-PROTEIN PHOSPHATASE"/>
    <property type="match status" value="1"/>
</dbReference>
<proteinExistence type="predicted"/>
<gene>
    <name evidence="2" type="ORF">JKG68_25660</name>
</gene>
<dbReference type="Pfam" id="PF00149">
    <property type="entry name" value="Metallophos"/>
    <property type="match status" value="1"/>
</dbReference>